<evidence type="ECO:0000256" key="1">
    <source>
        <dbReference type="ARBA" id="ARBA00004613"/>
    </source>
</evidence>
<dbReference type="GO" id="GO:0042435">
    <property type="term" value="P:indole-containing compound biosynthetic process"/>
    <property type="evidence" value="ECO:0007669"/>
    <property type="project" value="UniProtKB-ARBA"/>
</dbReference>
<evidence type="ECO:0000256" key="4">
    <source>
        <dbReference type="ARBA" id="ARBA00022729"/>
    </source>
</evidence>
<comment type="pathway">
    <text evidence="9">Pigment biosynthesis; melanin biosynthesis.</text>
</comment>
<dbReference type="PANTHER" id="PTHR10009">
    <property type="entry name" value="PROTEIN YELLOW-RELATED"/>
    <property type="match status" value="1"/>
</dbReference>
<accession>A0A6P8K1V8</accession>
<evidence type="ECO:0000256" key="7">
    <source>
        <dbReference type="ARBA" id="ARBA00023235"/>
    </source>
</evidence>
<sequence length="452" mass="51050">MLSPQLLILSLILGLQLLSLADADPMIEVFRWKQMDFYNRGNDLLSSGGRKDRPSFSAPVVFPGKFSRQKREIMTSRDTPVVVNSRADSDDPNASYIPYNNVPMGATHFRGRLFVTMPRRRVGIPSTLNYIDLAEDGSDRSPKLRAYPNFALNQFNASAENLVSVYRTSVDACQRLWFIDTGMLEYPNNRQQIRRPSIWVVDLATDQVLKRFDIPESIAETGRGLASITVDVKAGQCGDAYAYIPDLVYRRLYVYHLRNDRIWSFEHNYFNFDPLSGDLSIGGQTFRWDDGIFSITLGAQKPDGSRDAYFHPMASTNEFVVSNRVLQQESNAARSDHGNDFRVLGNRGPSTQSTMHAYDPGTGVIFFDEIQRNGVGCWKTSQPISAENYGSVDSNAEDMIYPSDLSIDEDGTIWVMSNSMPIFIYSTLDTSVYNFRIWKQKASLAKRGTVCE</sequence>
<keyword evidence="7" id="KW-0413">Isomerase</keyword>
<feature type="signal peptide" evidence="11">
    <location>
        <begin position="1"/>
        <end position="23"/>
    </location>
</feature>
<keyword evidence="6" id="KW-0325">Glycoprotein</keyword>
<dbReference type="CTD" id="41596"/>
<dbReference type="RefSeq" id="XP_033162740.1">
    <property type="nucleotide sequence ID" value="XM_033306849.1"/>
</dbReference>
<organism evidence="12 13">
    <name type="scientific">Drosophila mauritiana</name>
    <name type="common">Fruit fly</name>
    <dbReference type="NCBI Taxonomy" id="7226"/>
    <lineage>
        <taxon>Eukaryota</taxon>
        <taxon>Metazoa</taxon>
        <taxon>Ecdysozoa</taxon>
        <taxon>Arthropoda</taxon>
        <taxon>Hexapoda</taxon>
        <taxon>Insecta</taxon>
        <taxon>Pterygota</taxon>
        <taxon>Neoptera</taxon>
        <taxon>Endopterygota</taxon>
        <taxon>Diptera</taxon>
        <taxon>Brachycera</taxon>
        <taxon>Muscomorpha</taxon>
        <taxon>Ephydroidea</taxon>
        <taxon>Drosophilidae</taxon>
        <taxon>Drosophila</taxon>
        <taxon>Sophophora</taxon>
    </lineage>
</organism>
<evidence type="ECO:0000313" key="13">
    <source>
        <dbReference type="RefSeq" id="XP_033162740.1"/>
    </source>
</evidence>
<dbReference type="AlphaFoldDB" id="A0A6P8K1V8"/>
<keyword evidence="3" id="KW-0964">Secreted</keyword>
<evidence type="ECO:0000256" key="9">
    <source>
        <dbReference type="ARBA" id="ARBA00037907"/>
    </source>
</evidence>
<dbReference type="GO" id="GO:0106417">
    <property type="term" value="F:dopaminechrome tautomerase activity"/>
    <property type="evidence" value="ECO:0007669"/>
    <property type="project" value="UniProtKB-ARBA"/>
</dbReference>
<comment type="subcellular location">
    <subcellularLocation>
        <location evidence="1">Secreted</location>
    </subcellularLocation>
</comment>
<evidence type="ECO:0000256" key="6">
    <source>
        <dbReference type="ARBA" id="ARBA00023180"/>
    </source>
</evidence>
<evidence type="ECO:0000313" key="12">
    <source>
        <dbReference type="Proteomes" id="UP000515162"/>
    </source>
</evidence>
<dbReference type="GO" id="GO:0006583">
    <property type="term" value="P:melanin biosynthetic process from tyrosine"/>
    <property type="evidence" value="ECO:0007669"/>
    <property type="project" value="UniProtKB-ARBA"/>
</dbReference>
<reference evidence="13" key="1">
    <citation type="submission" date="2025-08" db="UniProtKB">
        <authorList>
            <consortium name="RefSeq"/>
        </authorList>
    </citation>
    <scope>IDENTIFICATION</scope>
    <source>
        <strain evidence="13">Mau12</strain>
        <tissue evidence="13">Whole Body</tissue>
    </source>
</reference>
<name>A0A6P8K1V8_DROMA</name>
<dbReference type="EC" id="5.3.3.12" evidence="10"/>
<dbReference type="PANTHER" id="PTHR10009:SF10">
    <property type="entry name" value="L-DOPACHROME TAUTOMERASE YELLOW-F-RELATED"/>
    <property type="match status" value="1"/>
</dbReference>
<dbReference type="InterPro" id="IPR017996">
    <property type="entry name" value="MRJP/yellow-related"/>
</dbReference>
<proteinExistence type="inferred from homology"/>
<evidence type="ECO:0000256" key="11">
    <source>
        <dbReference type="SAM" id="SignalP"/>
    </source>
</evidence>
<dbReference type="GO" id="GO:0004167">
    <property type="term" value="F:dopachrome isomerase activity"/>
    <property type="evidence" value="ECO:0007669"/>
    <property type="project" value="UniProtKB-EC"/>
</dbReference>
<dbReference type="SUPFAM" id="SSF63829">
    <property type="entry name" value="Calcium-dependent phosphotriesterase"/>
    <property type="match status" value="1"/>
</dbReference>
<comment type="similarity">
    <text evidence="2">Belongs to the major royal jelly protein family.</text>
</comment>
<keyword evidence="5" id="KW-0470">Melanin biosynthesis</keyword>
<dbReference type="GO" id="GO:0048066">
    <property type="term" value="P:developmental pigmentation"/>
    <property type="evidence" value="ECO:0007669"/>
    <property type="project" value="UniProtKB-ARBA"/>
</dbReference>
<keyword evidence="12" id="KW-1185">Reference proteome</keyword>
<evidence type="ECO:0000256" key="8">
    <source>
        <dbReference type="ARBA" id="ARBA00036823"/>
    </source>
</evidence>
<comment type="catalytic activity">
    <reaction evidence="8">
        <text>L-dopachrome = 5,6-dihydroxyindole-2-carboxylate</text>
        <dbReference type="Rhea" id="RHEA:13041"/>
        <dbReference type="ChEBI" id="CHEBI:16875"/>
        <dbReference type="ChEBI" id="CHEBI:57509"/>
        <dbReference type="EC" id="5.3.3.12"/>
    </reaction>
</comment>
<evidence type="ECO:0000256" key="2">
    <source>
        <dbReference type="ARBA" id="ARBA00009127"/>
    </source>
</evidence>
<dbReference type="Gene3D" id="2.120.10.30">
    <property type="entry name" value="TolB, C-terminal domain"/>
    <property type="match status" value="1"/>
</dbReference>
<dbReference type="Pfam" id="PF03022">
    <property type="entry name" value="MRJP"/>
    <property type="match status" value="1"/>
</dbReference>
<evidence type="ECO:0000256" key="3">
    <source>
        <dbReference type="ARBA" id="ARBA00022525"/>
    </source>
</evidence>
<keyword evidence="4 11" id="KW-0732">Signal</keyword>
<dbReference type="InterPro" id="IPR011042">
    <property type="entry name" value="6-blade_b-propeller_TolB-like"/>
</dbReference>
<evidence type="ECO:0000256" key="5">
    <source>
        <dbReference type="ARBA" id="ARBA00023101"/>
    </source>
</evidence>
<feature type="chain" id="PRO_5028373328" description="L-dopachrome isomerase" evidence="11">
    <location>
        <begin position="24"/>
        <end position="452"/>
    </location>
</feature>
<protein>
    <recommendedName>
        <fullName evidence="10">L-dopachrome isomerase</fullName>
        <ecNumber evidence="10">5.3.3.12</ecNumber>
    </recommendedName>
</protein>
<evidence type="ECO:0000256" key="10">
    <source>
        <dbReference type="ARBA" id="ARBA00038932"/>
    </source>
</evidence>
<dbReference type="FunFam" id="2.120.10.30:FF:000092">
    <property type="entry name" value="GD20529"/>
    <property type="match status" value="1"/>
</dbReference>
<dbReference type="Proteomes" id="UP000515162">
    <property type="component" value="Chromosome 3R"/>
</dbReference>
<dbReference type="GO" id="GO:0005576">
    <property type="term" value="C:extracellular region"/>
    <property type="evidence" value="ECO:0007669"/>
    <property type="project" value="UniProtKB-SubCell"/>
</dbReference>
<gene>
    <name evidence="13" type="primary">LOC117142693</name>
</gene>
<dbReference type="GeneID" id="117142693"/>